<evidence type="ECO:0000313" key="2">
    <source>
        <dbReference type="Proteomes" id="UP001153076"/>
    </source>
</evidence>
<proteinExistence type="predicted"/>
<protein>
    <submittedName>
        <fullName evidence="1">Uncharacterized protein</fullName>
    </submittedName>
</protein>
<comment type="caution">
    <text evidence="1">The sequence shown here is derived from an EMBL/GenBank/DDBJ whole genome shotgun (WGS) entry which is preliminary data.</text>
</comment>
<reference evidence="1" key="1">
    <citation type="submission" date="2022-04" db="EMBL/GenBank/DDBJ databases">
        <title>Carnegiea gigantea Genome sequencing and assembly v2.</title>
        <authorList>
            <person name="Copetti D."/>
            <person name="Sanderson M.J."/>
            <person name="Burquez A."/>
            <person name="Wojciechowski M.F."/>
        </authorList>
    </citation>
    <scope>NUCLEOTIDE SEQUENCE</scope>
    <source>
        <strain evidence="1">SGP5-SGP5p</strain>
        <tissue evidence="1">Aerial part</tissue>
    </source>
</reference>
<keyword evidence="2" id="KW-1185">Reference proteome</keyword>
<dbReference type="Proteomes" id="UP001153076">
    <property type="component" value="Unassembled WGS sequence"/>
</dbReference>
<dbReference type="EMBL" id="JAKOGI010000860">
    <property type="protein sequence ID" value="KAJ8429778.1"/>
    <property type="molecule type" value="Genomic_DNA"/>
</dbReference>
<sequence length="166" mass="18416">MTSAVIKDYSTMSSYPRVFGLYSQVDNRGELDSPISLEATCVDGVHSDGSSDLATMIELAKAAGLQLSLSKWEEGMHILRATVNFPGNPGWSLRMDPQGTKDMRYVDLVEQGDDMWSFQKTEEPSYATMAFPIKICNDSLHLVLLAYPSNIRAFQLSTRRSCQAPP</sequence>
<organism evidence="1 2">
    <name type="scientific">Carnegiea gigantea</name>
    <dbReference type="NCBI Taxonomy" id="171969"/>
    <lineage>
        <taxon>Eukaryota</taxon>
        <taxon>Viridiplantae</taxon>
        <taxon>Streptophyta</taxon>
        <taxon>Embryophyta</taxon>
        <taxon>Tracheophyta</taxon>
        <taxon>Spermatophyta</taxon>
        <taxon>Magnoliopsida</taxon>
        <taxon>eudicotyledons</taxon>
        <taxon>Gunneridae</taxon>
        <taxon>Pentapetalae</taxon>
        <taxon>Caryophyllales</taxon>
        <taxon>Cactineae</taxon>
        <taxon>Cactaceae</taxon>
        <taxon>Cactoideae</taxon>
        <taxon>Echinocereeae</taxon>
        <taxon>Carnegiea</taxon>
    </lineage>
</organism>
<evidence type="ECO:0000313" key="1">
    <source>
        <dbReference type="EMBL" id="KAJ8429778.1"/>
    </source>
</evidence>
<gene>
    <name evidence="1" type="ORF">Cgig2_006469</name>
</gene>
<name>A0A9Q1Q5I0_9CARY</name>
<dbReference type="AlphaFoldDB" id="A0A9Q1Q5I0"/>
<accession>A0A9Q1Q5I0</accession>